<keyword evidence="1" id="KW-1133">Transmembrane helix</keyword>
<accession>A0A432Y3U5</accession>
<dbReference type="Proteomes" id="UP000287649">
    <property type="component" value="Unassembled WGS sequence"/>
</dbReference>
<comment type="caution">
    <text evidence="2">The sequence shown here is derived from an EMBL/GenBank/DDBJ whole genome shotgun (WGS) entry which is preliminary data.</text>
</comment>
<keyword evidence="1" id="KW-0812">Transmembrane</keyword>
<evidence type="ECO:0000313" key="2">
    <source>
        <dbReference type="EMBL" id="RUO55640.1"/>
    </source>
</evidence>
<name>A0A432Y3U5_9GAMM</name>
<protein>
    <recommendedName>
        <fullName evidence="4">DUF2937 domain-containing protein</fullName>
    </recommendedName>
</protein>
<dbReference type="Pfam" id="PF11157">
    <property type="entry name" value="DUF2937"/>
    <property type="match status" value="1"/>
</dbReference>
<evidence type="ECO:0008006" key="4">
    <source>
        <dbReference type="Google" id="ProtNLM"/>
    </source>
</evidence>
<evidence type="ECO:0000256" key="1">
    <source>
        <dbReference type="SAM" id="Phobius"/>
    </source>
</evidence>
<gene>
    <name evidence="2" type="ORF">CWI70_02305</name>
</gene>
<dbReference type="EMBL" id="PIPX01000001">
    <property type="protein sequence ID" value="RUO55640.1"/>
    <property type="molecule type" value="Genomic_DNA"/>
</dbReference>
<dbReference type="RefSeq" id="WP_126770196.1">
    <property type="nucleotide sequence ID" value="NZ_JANQBU010000001.1"/>
</dbReference>
<dbReference type="OrthoDB" id="7021410at2"/>
<proteinExistence type="predicted"/>
<evidence type="ECO:0000313" key="3">
    <source>
        <dbReference type="Proteomes" id="UP000287649"/>
    </source>
</evidence>
<dbReference type="AlphaFoldDB" id="A0A432Y3U5"/>
<feature type="transmembrane region" description="Helical" evidence="1">
    <location>
        <begin position="147"/>
        <end position="169"/>
    </location>
</feature>
<dbReference type="InterPro" id="IPR022584">
    <property type="entry name" value="DUF2937"/>
</dbReference>
<sequence length="187" mass="21495">MLRLSQAIEVTLVMIYRYFILIIAAAALLLGIQAPNLLNQYQQRLAAQYAEAMVYYEDYQALADRYYNGDLERLIDAHRASSEAAFREEAAIIEKLVTRVALFEQQTRLHQQSYPAQLWALMWQHNEELLDGTIKEYSFNVPLNQQALATGALFALAIAVLTDVLWAVLKRLFSRRRITTNVSGRRL</sequence>
<keyword evidence="3" id="KW-1185">Reference proteome</keyword>
<feature type="transmembrane region" description="Helical" evidence="1">
    <location>
        <begin position="12"/>
        <end position="32"/>
    </location>
</feature>
<keyword evidence="1" id="KW-0472">Membrane</keyword>
<organism evidence="2 3">
    <name type="scientific">Pseudidiomarina homiensis</name>
    <dbReference type="NCBI Taxonomy" id="364198"/>
    <lineage>
        <taxon>Bacteria</taxon>
        <taxon>Pseudomonadati</taxon>
        <taxon>Pseudomonadota</taxon>
        <taxon>Gammaproteobacteria</taxon>
        <taxon>Alteromonadales</taxon>
        <taxon>Idiomarinaceae</taxon>
        <taxon>Pseudidiomarina</taxon>
    </lineage>
</organism>
<reference evidence="3" key="1">
    <citation type="journal article" date="2018" name="Front. Microbiol.">
        <title>Genome-Based Analysis Reveals the Taxonomy and Diversity of the Family Idiomarinaceae.</title>
        <authorList>
            <person name="Liu Y."/>
            <person name="Lai Q."/>
            <person name="Shao Z."/>
        </authorList>
    </citation>
    <scope>NUCLEOTIDE SEQUENCE [LARGE SCALE GENOMIC DNA]</scope>
    <source>
        <strain evidence="3">PO-M2</strain>
    </source>
</reference>